<name>A0A553NB60_TIGCA</name>
<protein>
    <recommendedName>
        <fullName evidence="3">DNA recombination and repair protein Rad51-like C-terminal domain-containing protein</fullName>
    </recommendedName>
</protein>
<dbReference type="GO" id="GO:0000400">
    <property type="term" value="F:four-way junction DNA binding"/>
    <property type="evidence" value="ECO:0007669"/>
    <property type="project" value="TreeGrafter"/>
</dbReference>
<keyword evidence="2" id="KW-1185">Reference proteome</keyword>
<comment type="caution">
    <text evidence="1">The sequence shown here is derived from an EMBL/GenBank/DDBJ whole genome shotgun (WGS) entry which is preliminary data.</text>
</comment>
<evidence type="ECO:0000313" key="1">
    <source>
        <dbReference type="EMBL" id="TRY62681.1"/>
    </source>
</evidence>
<organism evidence="1 2">
    <name type="scientific">Tigriopus californicus</name>
    <name type="common">Marine copepod</name>
    <dbReference type="NCBI Taxonomy" id="6832"/>
    <lineage>
        <taxon>Eukaryota</taxon>
        <taxon>Metazoa</taxon>
        <taxon>Ecdysozoa</taxon>
        <taxon>Arthropoda</taxon>
        <taxon>Crustacea</taxon>
        <taxon>Multicrustacea</taxon>
        <taxon>Hexanauplia</taxon>
        <taxon>Copepoda</taxon>
        <taxon>Harpacticoida</taxon>
        <taxon>Harpacticidae</taxon>
        <taxon>Tigriopus</taxon>
    </lineage>
</organism>
<dbReference type="GO" id="GO:0005813">
    <property type="term" value="C:centrosome"/>
    <property type="evidence" value="ECO:0007669"/>
    <property type="project" value="TreeGrafter"/>
</dbReference>
<gene>
    <name evidence="1" type="ORF">TCAL_08684</name>
</gene>
<evidence type="ECO:0008006" key="3">
    <source>
        <dbReference type="Google" id="ProtNLM"/>
    </source>
</evidence>
<dbReference type="GO" id="GO:0000724">
    <property type="term" value="P:double-strand break repair via homologous recombination"/>
    <property type="evidence" value="ECO:0007669"/>
    <property type="project" value="InterPro"/>
</dbReference>
<dbReference type="AlphaFoldDB" id="A0A553NB60"/>
<dbReference type="PANTHER" id="PTHR46644">
    <property type="entry name" value="DNA REPAIR PROTEIN XRCC2"/>
    <property type="match status" value="1"/>
</dbReference>
<sequence>MPRPTPRSLACLPCRLGTDQVMEIHGATGTGKSLYLAHIITQVLTGSENGEVLFINVDHTINAYDFHDMLSQQVGSDMSKKHLKRLLMVDICELEDFQGFLNVLPAAISSNANLFLIAIDSLGSFYYVERLSTRIYSHDSYVKQKLKKVMDCLGNIKIPIIFTKQDIFSVNAKTTKGPKSQVKTSIQLENTQDTHFIKRGILTETRGLRQHNHCFKLVLTGTKDIRIQPDTSH</sequence>
<evidence type="ECO:0000313" key="2">
    <source>
        <dbReference type="Proteomes" id="UP000318571"/>
    </source>
</evidence>
<dbReference type="Gene3D" id="3.40.50.300">
    <property type="entry name" value="P-loop containing nucleotide triphosphate hydrolases"/>
    <property type="match status" value="1"/>
</dbReference>
<dbReference type="GO" id="GO:0033063">
    <property type="term" value="C:Rad51B-Rad51C-Rad51D-XRCC2 complex"/>
    <property type="evidence" value="ECO:0007669"/>
    <property type="project" value="InterPro"/>
</dbReference>
<proteinExistence type="predicted"/>
<dbReference type="GO" id="GO:0042148">
    <property type="term" value="P:DNA strand invasion"/>
    <property type="evidence" value="ECO:0007669"/>
    <property type="project" value="TreeGrafter"/>
</dbReference>
<dbReference type="PANTHER" id="PTHR46644:SF2">
    <property type="entry name" value="DNA REPAIR PROTEIN XRCC2"/>
    <property type="match status" value="1"/>
</dbReference>
<dbReference type="GO" id="GO:0005657">
    <property type="term" value="C:replication fork"/>
    <property type="evidence" value="ECO:0007669"/>
    <property type="project" value="InterPro"/>
</dbReference>
<dbReference type="STRING" id="6832.A0A553NB60"/>
<dbReference type="Proteomes" id="UP000318571">
    <property type="component" value="Chromosome 10"/>
</dbReference>
<accession>A0A553NB60</accession>
<dbReference type="InterPro" id="IPR027417">
    <property type="entry name" value="P-loop_NTPase"/>
</dbReference>
<dbReference type="InterPro" id="IPR030547">
    <property type="entry name" value="XRCC2"/>
</dbReference>
<dbReference type="SUPFAM" id="SSF52540">
    <property type="entry name" value="P-loop containing nucleoside triphosphate hydrolases"/>
    <property type="match status" value="1"/>
</dbReference>
<reference evidence="1 2" key="1">
    <citation type="journal article" date="2018" name="Nat. Ecol. Evol.">
        <title>Genomic signatures of mitonuclear coevolution across populations of Tigriopus californicus.</title>
        <authorList>
            <person name="Barreto F.S."/>
            <person name="Watson E.T."/>
            <person name="Lima T.G."/>
            <person name="Willett C.S."/>
            <person name="Edmands S."/>
            <person name="Li W."/>
            <person name="Burton R.S."/>
        </authorList>
    </citation>
    <scope>NUCLEOTIDE SEQUENCE [LARGE SCALE GENOMIC DNA]</scope>
    <source>
        <strain evidence="1 2">San Diego</strain>
    </source>
</reference>
<dbReference type="EMBL" id="VCGU01000458">
    <property type="protein sequence ID" value="TRY62681.1"/>
    <property type="molecule type" value="Genomic_DNA"/>
</dbReference>